<feature type="region of interest" description="Disordered" evidence="1">
    <location>
        <begin position="1"/>
        <end position="71"/>
    </location>
</feature>
<reference evidence="2 3" key="1">
    <citation type="submission" date="2019-08" db="EMBL/GenBank/DDBJ databases">
        <title>Archangium and Cystobacter genomes.</title>
        <authorList>
            <person name="Chen I.-C.K."/>
            <person name="Wielgoss S."/>
        </authorList>
    </citation>
    <scope>NUCLEOTIDE SEQUENCE [LARGE SCALE GENOMIC DNA]</scope>
    <source>
        <strain evidence="2 3">Cbm 6</strain>
    </source>
</reference>
<sequence>MTHGIGKPLSSCANNCGSTTSPSATGLTSAARSSQETWTLGHVLQQYRTKKPLTEDSPSTGPPSLYARAPRSPPPLLLLGGALLGVGLLVRKPATEPLAVDVAHDAQRLKARLNAASLRPSVLRGWGRVGAAGETAAVFKVLRGAS</sequence>
<dbReference type="Proteomes" id="UP001611383">
    <property type="component" value="Chromosome"/>
</dbReference>
<gene>
    <name evidence="2" type="ORF">F0U60_06255</name>
</gene>
<accession>A0ABY9WIV9</accession>
<evidence type="ECO:0000256" key="1">
    <source>
        <dbReference type="SAM" id="MobiDB-lite"/>
    </source>
</evidence>
<dbReference type="EMBL" id="CP043494">
    <property type="protein sequence ID" value="WNG43741.1"/>
    <property type="molecule type" value="Genomic_DNA"/>
</dbReference>
<keyword evidence="3" id="KW-1185">Reference proteome</keyword>
<protein>
    <submittedName>
        <fullName evidence="2">Uncharacterized protein</fullName>
    </submittedName>
</protein>
<proteinExistence type="predicted"/>
<evidence type="ECO:0000313" key="2">
    <source>
        <dbReference type="EMBL" id="WNG43741.1"/>
    </source>
</evidence>
<name>A0ABY9WIV9_9BACT</name>
<evidence type="ECO:0000313" key="3">
    <source>
        <dbReference type="Proteomes" id="UP001611383"/>
    </source>
</evidence>
<organism evidence="2 3">
    <name type="scientific">Archangium minus</name>
    <dbReference type="NCBI Taxonomy" id="83450"/>
    <lineage>
        <taxon>Bacteria</taxon>
        <taxon>Pseudomonadati</taxon>
        <taxon>Myxococcota</taxon>
        <taxon>Myxococcia</taxon>
        <taxon>Myxococcales</taxon>
        <taxon>Cystobacterineae</taxon>
        <taxon>Archangiaceae</taxon>
        <taxon>Archangium</taxon>
    </lineage>
</organism>
<feature type="compositionally biased region" description="Polar residues" evidence="1">
    <location>
        <begin position="11"/>
        <end position="38"/>
    </location>
</feature>